<comment type="caution">
    <text evidence="5">The sequence shown here is derived from an EMBL/GenBank/DDBJ whole genome shotgun (WGS) entry which is preliminary data.</text>
</comment>
<reference evidence="6" key="1">
    <citation type="submission" date="2020-01" db="EMBL/GenBank/DDBJ databases">
        <title>'Steroidobacter agaridevorans' sp. nov., agar-degrading bacteria isolated from rhizosphere soils.</title>
        <authorList>
            <person name="Ikenaga M."/>
            <person name="Kataoka M."/>
            <person name="Murouchi A."/>
            <person name="Katsuragi S."/>
            <person name="Sakai M."/>
        </authorList>
    </citation>
    <scope>NUCLEOTIDE SEQUENCE [LARGE SCALE GENOMIC DNA]</scope>
    <source>
        <strain evidence="6">YU21-B</strain>
    </source>
</reference>
<evidence type="ECO:0000313" key="6">
    <source>
        <dbReference type="Proteomes" id="UP000445000"/>
    </source>
</evidence>
<dbReference type="InterPro" id="IPR011050">
    <property type="entry name" value="Pectin_lyase_fold/virulence"/>
</dbReference>
<proteinExistence type="predicted"/>
<organism evidence="5 6">
    <name type="scientific">Steroidobacter agaridevorans</name>
    <dbReference type="NCBI Taxonomy" id="2695856"/>
    <lineage>
        <taxon>Bacteria</taxon>
        <taxon>Pseudomonadati</taxon>
        <taxon>Pseudomonadota</taxon>
        <taxon>Gammaproteobacteria</taxon>
        <taxon>Steroidobacterales</taxon>
        <taxon>Steroidobacteraceae</taxon>
        <taxon>Steroidobacter</taxon>
    </lineage>
</organism>
<accession>A0A829Y878</accession>
<dbReference type="InterPro" id="IPR050909">
    <property type="entry name" value="Bact_Autotransporter_VF"/>
</dbReference>
<dbReference type="PANTHER" id="PTHR12338:SF8">
    <property type="entry name" value="HEME_HEMOPEXIN-BINDING PROTEIN"/>
    <property type="match status" value="1"/>
</dbReference>
<evidence type="ECO:0000256" key="3">
    <source>
        <dbReference type="ARBA" id="ARBA00022729"/>
    </source>
</evidence>
<dbReference type="InterPro" id="IPR008638">
    <property type="entry name" value="FhaB/CdiA-like_TPS"/>
</dbReference>
<dbReference type="RefSeq" id="WP_161810891.1">
    <property type="nucleotide sequence ID" value="NZ_BLJN01000001.1"/>
</dbReference>
<dbReference type="Gene3D" id="2.160.20.10">
    <property type="entry name" value="Single-stranded right-handed beta-helix, Pectin lyase-like"/>
    <property type="match status" value="1"/>
</dbReference>
<evidence type="ECO:0000259" key="4">
    <source>
        <dbReference type="SMART" id="SM00912"/>
    </source>
</evidence>
<feature type="domain" description="Filamentous haemagglutinin FhaB/tRNA nuclease CdiA-like TPS" evidence="4">
    <location>
        <begin position="58"/>
        <end position="170"/>
    </location>
</feature>
<evidence type="ECO:0000313" key="5">
    <source>
        <dbReference type="EMBL" id="GFE79078.1"/>
    </source>
</evidence>
<gene>
    <name evidence="5" type="ORF">GCM10011487_10780</name>
</gene>
<evidence type="ECO:0000256" key="2">
    <source>
        <dbReference type="ARBA" id="ARBA00022525"/>
    </source>
</evidence>
<dbReference type="EMBL" id="BLJN01000001">
    <property type="protein sequence ID" value="GFE79078.1"/>
    <property type="molecule type" value="Genomic_DNA"/>
</dbReference>
<dbReference type="SMART" id="SM00912">
    <property type="entry name" value="Haemagg_act"/>
    <property type="match status" value="1"/>
</dbReference>
<dbReference type="InterPro" id="IPR012334">
    <property type="entry name" value="Pectin_lyas_fold"/>
</dbReference>
<dbReference type="Pfam" id="PF05860">
    <property type="entry name" value="TPS"/>
    <property type="match status" value="1"/>
</dbReference>
<sequence length="2187" mass="220061">MKRPSLNHVYRLVWNERLNAWVAVAENVKARGKRASGALSLSVLIALGLAPATHAADNVALPTNGQIVAGQGSINSQGNTLTVNQSSHRLIAQWDTFNIGKDASVVFNQASASSVALNRILDSNPSEIFGSLSANGQVYLINPSGIVFGRGAQVNVGGLVASSLNISNEDFLAGNLTFTGSDASGAIINQGSISAAHGGVVALIAPQVTNEGTITANGGSALLAAGRGVSLDFVGDGLISYNIDAGTTRALVQNGGLVQADGGLAVLTAKAADAVNQAVVNNTGTVRAQTLAQREGRILLLSDMANGTTINNGTLDASAAGSGNGGFIETSAADVKLGDNSVITTRAATGETGTWLLDPRDITIADSGGTMTGAQLAANLNNNNVVLDTAGTDGNGDIFINDAVTTTGSYLGGWDGSGRTLTLRADRDIHINEAITGSPAQLNVVLQASRDVSFGATGRVVTNGGNFTVGVAPTVIGNYATGSGSNLTMANGSYVNVGNGSLDIDVSGTIALAANSLRASGNTTRYLNTGFTNYGWRSYMRLSAGTAIVSSNTDPALVDITGMTDVILQSAAIGDVSNPIKIGRNSLGNTLTVTNTVGDSYVDVLNAFAWYGFGAVAVNIGHQANSTQRLTLGGNPDDHGHILMNTDGGGMLNLLDNDIDTAGIGSNISITADNITFANNSVDVGSRAFYAGAQTMVGDGTDGFAEVIGGSVSFSGTELGTVARRLEVAGGDMGANSLSYSNNGGNTYITSVDDSFTSVHMSNVKTIGTHSVLFAADHIDYSTDGTGILIPTIAVNSGADVRARNRYITFAANSGDIRFQTNSVNTGAGTLAAVINSNNPEAAGAAQIHAVNAKDGQAEITTGNASFTIYRLGTDAISDIEIAQGAGAIDNSLSVATYYGNVDVTELDSHHFKSLAVQLFGTHANLQSVHFDLNGLDDVTFGDTATLLTLDDTKLALTDFDRNWQLTAYERNVQIDSVDLGSGSYYVYSNDLHLNSDVLTDGGAITLNSRSNNIDLMRSVRIDSNADDDANSASTGVAGNISMSGNISSSAGGSTLVVDASSTTQNGGSITWYGDLGNANGNYLTGAAFTGKGSLDFNDGYVTLQGTSFLLDGDFSSIGRTSLSSNFVDVVFDTEQGDNGTAGNIAFGGQSLTTSQYSGYTFNAATTAAGGNGGNVDLDTLSHNTLTAKTVVVTTTGGSGGTTGDIDLPAVSTAGAYFNGATTNQTYTGNVVTLHGNLSTNGGDVVLNGDTRLAESVTIKTSTTNPSTSAGSVTFTGAGVSATAPGKDLTINTSTNTTNAYSAGAVTLRAGNAGGATINNLTIDTRALGTGGSSADVTLATAVETAGNQTYAANNLHASALTSAGTIAISTANNQTTTLSGPITAEALVLRGGAYVAGNAANQVNTLAAQSGALDFTNSGALTIGSVSGVNGINSSGTVDISTSNGDLTLANNVTSSNTGTSAIVLNAGSSASAGTAAGGNILVNNGVSVTTGSGGRATLYTGSIDNSTGLTDLVGWGSGNFRYNSDEASDGYTKALGSGVYGIYREQPTISVSTDDITAVYGSAPTLTTTIVNGKNGDASTNFTYTVGGAVSTSGNYVVGTHSITATSSSGAEELGYNVSGTTGGTLTITPKELTVSGITAANRAYDGTTNATLDASGASVSGLLGGDVVAQDYSGISGAFGDKNVGTGKHITVNGIALSGADAANYTVTSSGSGNITARVLNVGFTGVDRVYDGTTGASVVSNDNRVGTDALTIDQAAGFGDKHVGADKHIDVSNITLSGADAGNYVLSSTSGSATADITARTLNVDFAGNNRVYDGTTGMTVTSSDDRIAGDDLTIDQLAALADKNAGADKLVNVSNVTIGGADAGNYVLASTSGTTTADIAARTLVLGYTADDKTFDGTPRANISVSDNRVAGDSLGFSVDARFTDFTVGDNREVSIGGVRLSGADAGNYVVANPTGSTTANIDPGPISDQILTSITSQQASLNGTSNVSGSIGNSIASSIGAGTGSSTLIQNASTLIGDSRVALFNEPFSLSGSGGASGLSLSQSGATSTLAIAGAAEKAAERNSALPLYEARNSEARFSSSLDVVDHGNSLTVTPAAGYTSMTINVVEPTGPVATGSIAQGNGPAIELQVTVIPGAILLVTLPADAPAIDNNDIALLGLTLASKELHVTPKQLQGLVIRKR</sequence>
<dbReference type="InterPro" id="IPR024973">
    <property type="entry name" value="ESPR"/>
</dbReference>
<dbReference type="GO" id="GO:0005576">
    <property type="term" value="C:extracellular region"/>
    <property type="evidence" value="ECO:0007669"/>
    <property type="project" value="UniProtKB-SubCell"/>
</dbReference>
<keyword evidence="6" id="KW-1185">Reference proteome</keyword>
<name>A0A829Y878_9GAMM</name>
<dbReference type="NCBIfam" id="TIGR01901">
    <property type="entry name" value="adhes_NPXG"/>
    <property type="match status" value="1"/>
</dbReference>
<dbReference type="Pfam" id="PF18657">
    <property type="entry name" value="YDG"/>
    <property type="match status" value="4"/>
</dbReference>
<keyword evidence="3" id="KW-0732">Signal</keyword>
<dbReference type="InterPro" id="IPR041248">
    <property type="entry name" value="YDG"/>
</dbReference>
<keyword evidence="2" id="KW-0964">Secreted</keyword>
<dbReference type="Proteomes" id="UP000445000">
    <property type="component" value="Unassembled WGS sequence"/>
</dbReference>
<dbReference type="PANTHER" id="PTHR12338">
    <property type="entry name" value="AUTOTRANSPORTER"/>
    <property type="match status" value="1"/>
</dbReference>
<comment type="subcellular location">
    <subcellularLocation>
        <location evidence="1">Secreted</location>
    </subcellularLocation>
</comment>
<dbReference type="SUPFAM" id="SSF51126">
    <property type="entry name" value="Pectin lyase-like"/>
    <property type="match status" value="1"/>
</dbReference>
<dbReference type="Pfam" id="PF13018">
    <property type="entry name" value="ESPR"/>
    <property type="match status" value="1"/>
</dbReference>
<evidence type="ECO:0000256" key="1">
    <source>
        <dbReference type="ARBA" id="ARBA00004613"/>
    </source>
</evidence>
<protein>
    <recommendedName>
        <fullName evidence="4">Filamentous haemagglutinin FhaB/tRNA nuclease CdiA-like TPS domain-containing protein</fullName>
    </recommendedName>
</protein>